<evidence type="ECO:0000313" key="2">
    <source>
        <dbReference type="Proteomes" id="UP000822369"/>
    </source>
</evidence>
<comment type="caution">
    <text evidence="1">The sequence shown here is derived from an EMBL/GenBank/DDBJ whole genome shotgun (WGS) entry which is preliminary data.</text>
</comment>
<dbReference type="PANTHER" id="PTHR12044:SF14">
    <property type="entry name" value="MEIOTIC DOUBLE-STRANDED BREAK FORMATION PROTEIN 1"/>
    <property type="match status" value="1"/>
</dbReference>
<protein>
    <submittedName>
        <fullName evidence="1">Meiosis inhibitor protein 1-like</fullName>
    </submittedName>
</protein>
<accession>A0A9D2YGZ4</accession>
<sequence length="337" mass="36941">MHLGLTLDGLSRCGLTHKSTFLICLFFPAVSMLLSNSRLLQQLQTIISSSSSDPPPLPSARPPSALLCCSHLLLSSLITLQCIHSTQVQTSISWSLDTAVQLLLLQKRNTDNLLLVSYLRLLQALLDVDLTSAVVCLNTGPGLVRPRPLEVEDGALFPLGSKGALCLLNALQGLLLQKHELLLQTSVGCLSSLMSFLRRRSPVTAKYAACQPWFRILLQSLLSSGESSFLHPALLRFITLLLRHSSTVVRWEPHLLHVMETVEMRGVKELSLEAARALELLLTQIQGSVSLPTEEHKLRVREMREALGSQMSAESCNTSRSTNILRVGDVSIGLTSL</sequence>
<organism evidence="1 2">
    <name type="scientific">Nothobranchius furzeri</name>
    <name type="common">Turquoise killifish</name>
    <dbReference type="NCBI Taxonomy" id="105023"/>
    <lineage>
        <taxon>Eukaryota</taxon>
        <taxon>Metazoa</taxon>
        <taxon>Chordata</taxon>
        <taxon>Craniata</taxon>
        <taxon>Vertebrata</taxon>
        <taxon>Euteleostomi</taxon>
        <taxon>Actinopterygii</taxon>
        <taxon>Neopterygii</taxon>
        <taxon>Teleostei</taxon>
        <taxon>Neoteleostei</taxon>
        <taxon>Acanthomorphata</taxon>
        <taxon>Ovalentaria</taxon>
        <taxon>Atherinomorphae</taxon>
        <taxon>Cyprinodontiformes</taxon>
        <taxon>Nothobranchiidae</taxon>
        <taxon>Nothobranchius</taxon>
    </lineage>
</organism>
<gene>
    <name evidence="1" type="ORF">G4P62_003260</name>
</gene>
<dbReference type="GO" id="GO:0007127">
    <property type="term" value="P:meiosis I"/>
    <property type="evidence" value="ECO:0007669"/>
    <property type="project" value="TreeGrafter"/>
</dbReference>
<dbReference type="EMBL" id="JAAVVJ010000006">
    <property type="protein sequence ID" value="KAF7220679.1"/>
    <property type="molecule type" value="Genomic_DNA"/>
</dbReference>
<evidence type="ECO:0000313" key="1">
    <source>
        <dbReference type="EMBL" id="KAF7220679.1"/>
    </source>
</evidence>
<name>A0A9D2YGZ4_NOTFU</name>
<dbReference type="PANTHER" id="PTHR12044">
    <property type="entry name" value="BCL2 INTERACTING MEDIATOR OF CELL DEATH"/>
    <property type="match status" value="1"/>
</dbReference>
<dbReference type="AlphaFoldDB" id="A0A9D2YGZ4"/>
<dbReference type="KEGG" id="nfu:107376267"/>
<dbReference type="OMA" id="HIEEMEL"/>
<dbReference type="Proteomes" id="UP000822369">
    <property type="component" value="Chromosome 6"/>
</dbReference>
<proteinExistence type="predicted"/>
<dbReference type="InterPro" id="IPR052133">
    <property type="entry name" value="Immune_Signaling-Apoptosis_Reg"/>
</dbReference>
<reference evidence="1" key="1">
    <citation type="submission" date="2020-03" db="EMBL/GenBank/DDBJ databases">
        <title>Intra-Species Differences in Population Size shape Life History and Genome Evolution.</title>
        <authorList>
            <person name="Willemsen D."/>
            <person name="Cui R."/>
            <person name="Valenzano D.R."/>
        </authorList>
    </citation>
    <scope>NUCLEOTIDE SEQUENCE</scope>
    <source>
        <strain evidence="1">GRZ</strain>
        <tissue evidence="1">Whole</tissue>
    </source>
</reference>